<dbReference type="Proteomes" id="UP000249293">
    <property type="component" value="Chromosome 4"/>
</dbReference>
<dbReference type="RefSeq" id="XP_029322844.1">
    <property type="nucleotide sequence ID" value="XM_029466984.1"/>
</dbReference>
<dbReference type="AlphaFoldDB" id="A0A2U9R7R0"/>
<dbReference type="KEGG" id="pkz:C5L36_0D01070"/>
<accession>A0A2U9R7R0</accession>
<evidence type="ECO:0000313" key="1">
    <source>
        <dbReference type="EMBL" id="AWU77367.1"/>
    </source>
</evidence>
<dbReference type="EMBL" id="CP028776">
    <property type="protein sequence ID" value="AWU77367.1"/>
    <property type="molecule type" value="Genomic_DNA"/>
</dbReference>
<proteinExistence type="predicted"/>
<protein>
    <submittedName>
        <fullName evidence="1">Uncharacterized protein</fullName>
    </submittedName>
</protein>
<dbReference type="OrthoDB" id="4075408at2759"/>
<organism evidence="1 2">
    <name type="scientific">Pichia kudriavzevii</name>
    <name type="common">Yeast</name>
    <name type="synonym">Issatchenkia orientalis</name>
    <dbReference type="NCBI Taxonomy" id="4909"/>
    <lineage>
        <taxon>Eukaryota</taxon>
        <taxon>Fungi</taxon>
        <taxon>Dikarya</taxon>
        <taxon>Ascomycota</taxon>
        <taxon>Saccharomycotina</taxon>
        <taxon>Pichiomycetes</taxon>
        <taxon>Pichiales</taxon>
        <taxon>Pichiaceae</taxon>
        <taxon>Pichia</taxon>
    </lineage>
</organism>
<gene>
    <name evidence="1" type="ORF">C5L36_0D01070</name>
</gene>
<name>A0A2U9R7R0_PICKU</name>
<dbReference type="GeneID" id="40385196"/>
<reference evidence="1 2" key="1">
    <citation type="submission" date="2018-06" db="EMBL/GenBank/DDBJ databases">
        <title>Population genomics shows no distinction between pathogenic Candida krusei and environmental Pichia kudriavzevii: One species, four names.</title>
        <authorList>
            <person name="Douglass A.P."/>
            <person name="Offei B."/>
            <person name="Braun-Galleani S."/>
            <person name="Coughlan A.Y."/>
            <person name="Martos A."/>
            <person name="Ortiz-Merino R.A."/>
            <person name="Byrne K.P."/>
            <person name="Wolfe K.H."/>
        </authorList>
    </citation>
    <scope>NUCLEOTIDE SEQUENCE [LARGE SCALE GENOMIC DNA]</scope>
    <source>
        <strain evidence="1 2">CBS573</strain>
    </source>
</reference>
<keyword evidence="2" id="KW-1185">Reference proteome</keyword>
<sequence length="420" mass="48267">MEELNREPMSLVDVSTNLVAVCDFIIKNQHENLTKGNQNEYSKNGKKYKMTSRGNFIRVQDEDKHLVLSESYEDFKYNYSILSCYHILKQCGNLLKDYRQLALAIIFTSREIELNKWHDDTSKVSSPENANYEIFSNEDESLNYISDIDSNTRSHLILLGTMILTATKINFFQTDHNVTSPSLEGYALKRIMSENFGEQSLTSLDVYNALRAFSHWCSIRGIFYKLDLPNVAVDSMLIHKFQSFPEIPHWIKESTTGRYPAGCSKIALIKKSLVTISNSIYGHFIKVPENLKVKDLLKLCQDIENDPLKYHIRSSSLMITTNQSLEVSKLFPNSSQWIEFVSCVLQAIGNYRLHHENKLLISNKILKVHKIKDKPVYKNTLQLVNKIKEMERSNSDISDEKIIQLLGGSVTNSISQICKM</sequence>
<evidence type="ECO:0000313" key="2">
    <source>
        <dbReference type="Proteomes" id="UP000249293"/>
    </source>
</evidence>
<dbReference type="VEuPathDB" id="FungiDB:C5L36_0D01070"/>